<reference evidence="2 3" key="1">
    <citation type="submission" date="2023-02" db="EMBL/GenBank/DDBJ databases">
        <title>Dictyobacter halimunensis sp. nov., a new member of the class Ktedonobacteria from forest soil in a geothermal area.</title>
        <authorList>
            <person name="Rachmania M.K."/>
            <person name="Ningsih F."/>
            <person name="Sakai Y."/>
            <person name="Yabe S."/>
            <person name="Yokota A."/>
            <person name="Sjamsuridzal W."/>
        </authorList>
    </citation>
    <scope>NUCLEOTIDE SEQUENCE [LARGE SCALE GENOMIC DNA]</scope>
    <source>
        <strain evidence="2 3">S3.2.2.5</strain>
    </source>
</reference>
<dbReference type="EMBL" id="BSRI01000002">
    <property type="protein sequence ID" value="GLV57927.1"/>
    <property type="molecule type" value="Genomic_DNA"/>
</dbReference>
<evidence type="ECO:0000313" key="2">
    <source>
        <dbReference type="EMBL" id="GLV57927.1"/>
    </source>
</evidence>
<feature type="compositionally biased region" description="Low complexity" evidence="1">
    <location>
        <begin position="130"/>
        <end position="142"/>
    </location>
</feature>
<feature type="region of interest" description="Disordered" evidence="1">
    <location>
        <begin position="123"/>
        <end position="143"/>
    </location>
</feature>
<proteinExistence type="predicted"/>
<protein>
    <recommendedName>
        <fullName evidence="4">Mannosyl-glycoprotein endo-beta-N-acetylglucosamidase-like domain-containing protein</fullName>
    </recommendedName>
</protein>
<feature type="region of interest" description="Disordered" evidence="1">
    <location>
        <begin position="297"/>
        <end position="318"/>
    </location>
</feature>
<name>A0ABQ6FZF0_9CHLR</name>
<evidence type="ECO:0000313" key="3">
    <source>
        <dbReference type="Proteomes" id="UP001344906"/>
    </source>
</evidence>
<gene>
    <name evidence="2" type="ORF">KDH_47620</name>
</gene>
<evidence type="ECO:0000256" key="1">
    <source>
        <dbReference type="SAM" id="MobiDB-lite"/>
    </source>
</evidence>
<organism evidence="2 3">
    <name type="scientific">Dictyobacter halimunensis</name>
    <dbReference type="NCBI Taxonomy" id="3026934"/>
    <lineage>
        <taxon>Bacteria</taxon>
        <taxon>Bacillati</taxon>
        <taxon>Chloroflexota</taxon>
        <taxon>Ktedonobacteria</taxon>
        <taxon>Ktedonobacterales</taxon>
        <taxon>Dictyobacteraceae</taxon>
        <taxon>Dictyobacter</taxon>
    </lineage>
</organism>
<sequence length="363" mass="39283">MVGTGALIERASRATHIDDAFALAVWWAETNDGMAGVGLGDRNPGSVRGNGTYPVAYDGYTVYPSYAAAITEWFNLLHNRYIGQGATTVYSISGPYVGTSGSGSWAYKVVTLMARYRNEAPSLPDAPIHPQAAPTAQPTPQTRAYLPIGNEQNWEQRASEKRHHPWLDQEAETSNQTSGPQRVPLQNTREVINPVIRPDEPSDLQQPLLIGGVMLLSILLAYSGLRLRHRRIIAVSGTKLRTSTAPVEVSRHTTTEKLVPVPPTPMLIKLEGVPPTPMLATIGSVPLTPYLPNHDGAASYPSRGESTTEKLPSIAIGNPNGSTTEMLKLIRITAITLPGGAPVKARNKEGRYLKRFDGNPENA</sequence>
<comment type="caution">
    <text evidence="2">The sequence shown here is derived from an EMBL/GenBank/DDBJ whole genome shotgun (WGS) entry which is preliminary data.</text>
</comment>
<accession>A0ABQ6FZF0</accession>
<keyword evidence="3" id="KW-1185">Reference proteome</keyword>
<evidence type="ECO:0008006" key="4">
    <source>
        <dbReference type="Google" id="ProtNLM"/>
    </source>
</evidence>
<dbReference type="Proteomes" id="UP001344906">
    <property type="component" value="Unassembled WGS sequence"/>
</dbReference>